<dbReference type="EMBL" id="GG666603">
    <property type="protein sequence ID" value="EEN50169.1"/>
    <property type="molecule type" value="Genomic_DNA"/>
</dbReference>
<accession>C3ZBD2</accession>
<evidence type="ECO:0008006" key="2">
    <source>
        <dbReference type="Google" id="ProtNLM"/>
    </source>
</evidence>
<dbReference type="InParanoid" id="C3ZBD2"/>
<name>C3ZBD2_BRAFL</name>
<dbReference type="AlphaFoldDB" id="C3ZBD2"/>
<sequence length="113" mass="12768">MAWQERGELCTCSTSKPSMSAETHAYTYDALCTAGSFSDGHLKSDCLEEMIRIVKSGGVICLIVKEAFLEEYEKLEPRMCELQDKGLWERVSRSVAEEYVENGNGIIFIYKVL</sequence>
<protein>
    <recommendedName>
        <fullName evidence="2">Methyltransferase type 11 domain-containing protein</fullName>
    </recommendedName>
</protein>
<organism>
    <name type="scientific">Branchiostoma floridae</name>
    <name type="common">Florida lancelet</name>
    <name type="synonym">Amphioxus</name>
    <dbReference type="NCBI Taxonomy" id="7739"/>
    <lineage>
        <taxon>Eukaryota</taxon>
        <taxon>Metazoa</taxon>
        <taxon>Chordata</taxon>
        <taxon>Cephalochordata</taxon>
        <taxon>Leptocardii</taxon>
        <taxon>Amphioxiformes</taxon>
        <taxon>Branchiostomatidae</taxon>
        <taxon>Branchiostoma</taxon>
    </lineage>
</organism>
<gene>
    <name evidence="1" type="ORF">BRAFLDRAFT_65010</name>
</gene>
<dbReference type="STRING" id="7739.C3ZBD2"/>
<evidence type="ECO:0000313" key="1">
    <source>
        <dbReference type="EMBL" id="EEN50169.1"/>
    </source>
</evidence>
<reference evidence="1" key="1">
    <citation type="journal article" date="2008" name="Nature">
        <title>The amphioxus genome and the evolution of the chordate karyotype.</title>
        <authorList>
            <consortium name="US DOE Joint Genome Institute (JGI-PGF)"/>
            <person name="Putnam N.H."/>
            <person name="Butts T."/>
            <person name="Ferrier D.E.K."/>
            <person name="Furlong R.F."/>
            <person name="Hellsten U."/>
            <person name="Kawashima T."/>
            <person name="Robinson-Rechavi M."/>
            <person name="Shoguchi E."/>
            <person name="Terry A."/>
            <person name="Yu J.-K."/>
            <person name="Benito-Gutierrez E.L."/>
            <person name="Dubchak I."/>
            <person name="Garcia-Fernandez J."/>
            <person name="Gibson-Brown J.J."/>
            <person name="Grigoriev I.V."/>
            <person name="Horton A.C."/>
            <person name="de Jong P.J."/>
            <person name="Jurka J."/>
            <person name="Kapitonov V.V."/>
            <person name="Kohara Y."/>
            <person name="Kuroki Y."/>
            <person name="Lindquist E."/>
            <person name="Lucas S."/>
            <person name="Osoegawa K."/>
            <person name="Pennacchio L.A."/>
            <person name="Salamov A.A."/>
            <person name="Satou Y."/>
            <person name="Sauka-Spengler T."/>
            <person name="Schmutz J."/>
            <person name="Shin-I T."/>
            <person name="Toyoda A."/>
            <person name="Bronner-Fraser M."/>
            <person name="Fujiyama A."/>
            <person name="Holland L.Z."/>
            <person name="Holland P.W.H."/>
            <person name="Satoh N."/>
            <person name="Rokhsar D.S."/>
        </authorList>
    </citation>
    <scope>NUCLEOTIDE SEQUENCE [LARGE SCALE GENOMIC DNA]</scope>
    <source>
        <strain evidence="1">S238N-H82</strain>
        <tissue evidence="1">Testes</tissue>
    </source>
</reference>
<proteinExistence type="predicted"/>